<protein>
    <submittedName>
        <fullName evidence="9">Chitinase</fullName>
    </submittedName>
</protein>
<evidence type="ECO:0000256" key="3">
    <source>
        <dbReference type="ARBA" id="ARBA00023277"/>
    </source>
</evidence>
<dbReference type="Proteomes" id="UP000606172">
    <property type="component" value="Unassembled WGS sequence"/>
</dbReference>
<dbReference type="PANTHER" id="PTHR11177:SF308">
    <property type="entry name" value="CHITINASE A"/>
    <property type="match status" value="1"/>
</dbReference>
<dbReference type="GO" id="GO:0006032">
    <property type="term" value="P:chitin catabolic process"/>
    <property type="evidence" value="ECO:0007669"/>
    <property type="project" value="UniProtKB-KW"/>
</dbReference>
<dbReference type="Gene3D" id="3.10.50.10">
    <property type="match status" value="1"/>
</dbReference>
<dbReference type="InterPro" id="IPR029070">
    <property type="entry name" value="Chitinase_insertion_sf"/>
</dbReference>
<dbReference type="CDD" id="cd06548">
    <property type="entry name" value="GH18_chitinase"/>
    <property type="match status" value="1"/>
</dbReference>
<feature type="chain" id="PRO_5037114087" evidence="7">
    <location>
        <begin position="40"/>
        <end position="867"/>
    </location>
</feature>
<dbReference type="EMBL" id="BOOW01000012">
    <property type="protein sequence ID" value="GII91891.1"/>
    <property type="molecule type" value="Genomic_DNA"/>
</dbReference>
<dbReference type="GO" id="GO:0030246">
    <property type="term" value="F:carbohydrate binding"/>
    <property type="evidence" value="ECO:0007669"/>
    <property type="project" value="InterPro"/>
</dbReference>
<proteinExistence type="predicted"/>
<accession>A0A919V6D4</accession>
<dbReference type="SUPFAM" id="SSF54556">
    <property type="entry name" value="Chitinase insertion domain"/>
    <property type="match status" value="1"/>
</dbReference>
<dbReference type="GO" id="GO:0008061">
    <property type="term" value="F:chitin binding"/>
    <property type="evidence" value="ECO:0007669"/>
    <property type="project" value="InterPro"/>
</dbReference>
<name>A0A919V6D4_9ACTN</name>
<feature type="region of interest" description="Disordered" evidence="6">
    <location>
        <begin position="714"/>
        <end position="735"/>
    </location>
</feature>
<dbReference type="InterPro" id="IPR001579">
    <property type="entry name" value="Glyco_hydro_18_chit_AS"/>
</dbReference>
<feature type="region of interest" description="Disordered" evidence="6">
    <location>
        <begin position="768"/>
        <end position="826"/>
    </location>
</feature>
<dbReference type="PROSITE" id="PS01095">
    <property type="entry name" value="GH18_1"/>
    <property type="match status" value="1"/>
</dbReference>
<dbReference type="GO" id="GO:0004553">
    <property type="term" value="F:hydrolase activity, hydrolyzing O-glycosyl compounds"/>
    <property type="evidence" value="ECO:0007669"/>
    <property type="project" value="InterPro"/>
</dbReference>
<reference evidence="9" key="1">
    <citation type="submission" date="2021-01" db="EMBL/GenBank/DDBJ databases">
        <title>Whole genome shotgun sequence of Sinosporangium siamense NBRC 109515.</title>
        <authorList>
            <person name="Komaki H."/>
            <person name="Tamura T."/>
        </authorList>
    </citation>
    <scope>NUCLEOTIDE SEQUENCE</scope>
    <source>
        <strain evidence="9">NBRC 109515</strain>
    </source>
</reference>
<organism evidence="9 10">
    <name type="scientific">Sinosporangium siamense</name>
    <dbReference type="NCBI Taxonomy" id="1367973"/>
    <lineage>
        <taxon>Bacteria</taxon>
        <taxon>Bacillati</taxon>
        <taxon>Actinomycetota</taxon>
        <taxon>Actinomycetes</taxon>
        <taxon>Streptosporangiales</taxon>
        <taxon>Streptosporangiaceae</taxon>
        <taxon>Sinosporangium</taxon>
    </lineage>
</organism>
<dbReference type="InterPro" id="IPR050314">
    <property type="entry name" value="Glycosyl_Hydrlase_18"/>
</dbReference>
<dbReference type="Gene3D" id="2.10.10.20">
    <property type="entry name" value="Carbohydrate-binding module superfamily 5/12"/>
    <property type="match status" value="2"/>
</dbReference>
<keyword evidence="2" id="KW-0146">Chitin degradation</keyword>
<keyword evidence="3" id="KW-0119">Carbohydrate metabolism</keyword>
<dbReference type="PANTHER" id="PTHR11177">
    <property type="entry name" value="CHITINASE"/>
    <property type="match status" value="1"/>
</dbReference>
<dbReference type="Pfam" id="PF02839">
    <property type="entry name" value="CBM_5_12"/>
    <property type="match status" value="2"/>
</dbReference>
<keyword evidence="2" id="KW-0624">Polysaccharide degradation</keyword>
<evidence type="ECO:0000256" key="7">
    <source>
        <dbReference type="SAM" id="SignalP"/>
    </source>
</evidence>
<evidence type="ECO:0000256" key="1">
    <source>
        <dbReference type="ARBA" id="ARBA00022801"/>
    </source>
</evidence>
<dbReference type="SUPFAM" id="SSF51055">
    <property type="entry name" value="Carbohydrate binding domain"/>
    <property type="match status" value="2"/>
</dbReference>
<dbReference type="Gene3D" id="3.20.20.80">
    <property type="entry name" value="Glycosidases"/>
    <property type="match status" value="1"/>
</dbReference>
<evidence type="ECO:0000313" key="10">
    <source>
        <dbReference type="Proteomes" id="UP000606172"/>
    </source>
</evidence>
<sequence length="867" mass="93742">MSEALATHPPRRSRVRAALTAAGASLALIAGVLVSSAAAAVDNETCRPDGLYKTPGVDVPYCINYDDAGREKLGANHKRRIIGYFTSWRTGKNGQPSYLVKDIPWAKISHINYAFAGVGADHKITIGANNADNAATGLEWPGVAGAEMDPAYTYKGHFNLLNKFKKQNPHAKTMISVGGWAESGGILDGDIRKSEGGFYRLTVNNDNSINQAGINTFADSAVEFIRKYGFNGVDIDYEYPSSMKDSGHPGDWAHANTRRAVLMKGYAALMKTLREKLDRAAAADNKYYMLTIAAPSSAYLLRGMETFQVTQYLDYVDIMSYDLHGAWNQFVGPQAALFDDGKDGELARWNVYNQANYGGLGYLNTDWAYRYFRGAMQSGRINIGVPYYSRGWKNVTGGTNGLWGQSPVVRPPTCGQGLAECGDGARGIDNIWHDIENGQEMGAGFNPMWHAKNLEKGILGSYLPSMGLRPDTDPEDKLTGTYTRHYDATLVAPWLWNNEKKVFLSTEDEQSLGAKADYVNNNGIGGIMIWELAGDYEWNATKGEYTMGNTLTNLLFDKFKTATAYGATKAKVTIPAEKLDVSIEAHSFPTGDNNYPINPKLKITNNSRTTIPGGAEFQWDYGTSAPGTAKDQSGWGMRVINSEHTAANNIGGIKGDFHRVSVKSPADKPIAPGGTAELDYVYQLPKAGLTNITLTFGGKTYGLVQDYARGGVVVEPTASPTDRPTGSCTSPDWDRTKVYASPTKVAHNGKEWQNQWWTQGEEPGVAGVWKELGPCAGGTSSPSPSPSGTSSPSPSPSGTSSPSPSPTGTASPSPSPTGTCASPAWDRSKVYATTTKVSHNGKEWQNQWWTQGEEPGVAGVWKELGPC</sequence>
<dbReference type="Pfam" id="PF00704">
    <property type="entry name" value="Glyco_hydro_18"/>
    <property type="match status" value="1"/>
</dbReference>
<dbReference type="InterPro" id="IPR001223">
    <property type="entry name" value="Glyco_hydro18_cat"/>
</dbReference>
<dbReference type="SMART" id="SM00636">
    <property type="entry name" value="Glyco_18"/>
    <property type="match status" value="1"/>
</dbReference>
<dbReference type="AlphaFoldDB" id="A0A919V6D4"/>
<keyword evidence="1 5" id="KW-0378">Hydrolase</keyword>
<dbReference type="Pfam" id="PF06483">
    <property type="entry name" value="ChiC"/>
    <property type="match status" value="1"/>
</dbReference>
<dbReference type="CDD" id="cd12215">
    <property type="entry name" value="ChiC_BD"/>
    <property type="match status" value="2"/>
</dbReference>
<dbReference type="InterPro" id="IPR011583">
    <property type="entry name" value="Chitinase_II/V-like_cat"/>
</dbReference>
<keyword evidence="10" id="KW-1185">Reference proteome</keyword>
<keyword evidence="4 5" id="KW-0326">Glycosidase</keyword>
<evidence type="ECO:0000256" key="5">
    <source>
        <dbReference type="RuleBase" id="RU000489"/>
    </source>
</evidence>
<dbReference type="RefSeq" id="WP_204024253.1">
    <property type="nucleotide sequence ID" value="NZ_BOOW01000012.1"/>
</dbReference>
<evidence type="ECO:0000313" key="9">
    <source>
        <dbReference type="EMBL" id="GII91891.1"/>
    </source>
</evidence>
<evidence type="ECO:0000256" key="4">
    <source>
        <dbReference type="ARBA" id="ARBA00023295"/>
    </source>
</evidence>
<dbReference type="InterPro" id="IPR009470">
    <property type="entry name" value="Chi_C"/>
</dbReference>
<dbReference type="InterPro" id="IPR017853">
    <property type="entry name" value="GH"/>
</dbReference>
<feature type="compositionally biased region" description="Polar residues" evidence="6">
    <location>
        <begin position="718"/>
        <end position="730"/>
    </location>
</feature>
<feature type="domain" description="GH18" evidence="8">
    <location>
        <begin position="79"/>
        <end position="558"/>
    </location>
</feature>
<evidence type="ECO:0000256" key="2">
    <source>
        <dbReference type="ARBA" id="ARBA00023024"/>
    </source>
</evidence>
<dbReference type="SUPFAM" id="SSF51445">
    <property type="entry name" value="(Trans)glycosidases"/>
    <property type="match status" value="1"/>
</dbReference>
<keyword evidence="7" id="KW-0732">Signal</keyword>
<evidence type="ECO:0000259" key="8">
    <source>
        <dbReference type="PROSITE" id="PS51910"/>
    </source>
</evidence>
<dbReference type="InterPro" id="IPR036573">
    <property type="entry name" value="CBM_sf_5/12"/>
</dbReference>
<dbReference type="PROSITE" id="PS51910">
    <property type="entry name" value="GH18_2"/>
    <property type="match status" value="1"/>
</dbReference>
<dbReference type="GO" id="GO:0005975">
    <property type="term" value="P:carbohydrate metabolic process"/>
    <property type="evidence" value="ECO:0007669"/>
    <property type="project" value="InterPro"/>
</dbReference>
<dbReference type="InterPro" id="IPR003610">
    <property type="entry name" value="CBM5/12"/>
</dbReference>
<feature type="compositionally biased region" description="Low complexity" evidence="6">
    <location>
        <begin position="773"/>
        <end position="824"/>
    </location>
</feature>
<feature type="signal peptide" evidence="7">
    <location>
        <begin position="1"/>
        <end position="39"/>
    </location>
</feature>
<comment type="caution">
    <text evidence="9">The sequence shown here is derived from an EMBL/GenBank/DDBJ whole genome shotgun (WGS) entry which is preliminary data.</text>
</comment>
<dbReference type="GO" id="GO:0005576">
    <property type="term" value="C:extracellular region"/>
    <property type="evidence" value="ECO:0007669"/>
    <property type="project" value="InterPro"/>
</dbReference>
<dbReference type="SMART" id="SM00495">
    <property type="entry name" value="ChtBD3"/>
    <property type="match status" value="2"/>
</dbReference>
<evidence type="ECO:0000256" key="6">
    <source>
        <dbReference type="SAM" id="MobiDB-lite"/>
    </source>
</evidence>
<gene>
    <name evidence="9" type="ORF">Ssi02_21220</name>
</gene>